<accession>A0A1M7KAC8</accession>
<dbReference type="Proteomes" id="UP000183208">
    <property type="component" value="Unassembled WGS sequence"/>
</dbReference>
<protein>
    <submittedName>
        <fullName evidence="2">Uncharacterized protein</fullName>
    </submittedName>
</protein>
<dbReference type="EMBL" id="FNTI01000001">
    <property type="protein sequence ID" value="SEB90905.1"/>
    <property type="molecule type" value="Genomic_DNA"/>
</dbReference>
<evidence type="ECO:0000313" key="2">
    <source>
        <dbReference type="EMBL" id="SEB90905.1"/>
    </source>
</evidence>
<reference evidence="2 3" key="1">
    <citation type="submission" date="2016-10" db="EMBL/GenBank/DDBJ databases">
        <authorList>
            <person name="de Groot N.N."/>
        </authorList>
    </citation>
    <scope>NUCLEOTIDE SEQUENCE [LARGE SCALE GENOMIC DNA]</scope>
    <source>
        <strain evidence="2 3">GAS522</strain>
    </source>
</reference>
<keyword evidence="1" id="KW-0472">Membrane</keyword>
<keyword evidence="1" id="KW-0812">Transmembrane</keyword>
<sequence>MKPTAPRRDWRRIHHSPIFWVGVVMCLAAITIYVLSDDLSWRPGAR</sequence>
<name>A0A1M7KAC8_9BRAD</name>
<gene>
    <name evidence="2" type="ORF">SAMN05444171_0203</name>
</gene>
<dbReference type="AlphaFoldDB" id="A0A1M7KAC8"/>
<dbReference type="RefSeq" id="WP_171944907.1">
    <property type="nucleotide sequence ID" value="NZ_FNTI01000001.1"/>
</dbReference>
<organism evidence="2 3">
    <name type="scientific">Bradyrhizobium lablabi</name>
    <dbReference type="NCBI Taxonomy" id="722472"/>
    <lineage>
        <taxon>Bacteria</taxon>
        <taxon>Pseudomonadati</taxon>
        <taxon>Pseudomonadota</taxon>
        <taxon>Alphaproteobacteria</taxon>
        <taxon>Hyphomicrobiales</taxon>
        <taxon>Nitrobacteraceae</taxon>
        <taxon>Bradyrhizobium</taxon>
    </lineage>
</organism>
<keyword evidence="1" id="KW-1133">Transmembrane helix</keyword>
<evidence type="ECO:0000313" key="3">
    <source>
        <dbReference type="Proteomes" id="UP000183208"/>
    </source>
</evidence>
<evidence type="ECO:0000256" key="1">
    <source>
        <dbReference type="SAM" id="Phobius"/>
    </source>
</evidence>
<feature type="transmembrane region" description="Helical" evidence="1">
    <location>
        <begin position="17"/>
        <end position="36"/>
    </location>
</feature>
<proteinExistence type="predicted"/>